<evidence type="ECO:0000313" key="2">
    <source>
        <dbReference type="Proteomes" id="UP000546257"/>
    </source>
</evidence>
<dbReference type="NCBIfam" id="NF041915">
    <property type="entry name" value="HVO_2901"/>
    <property type="match status" value="1"/>
</dbReference>
<sequence>MQEVQQSRERGRDLLECRRCGARFPEGRATTDGWHYACPECDEGQGIGDGLRRV</sequence>
<reference evidence="1 2" key="1">
    <citation type="submission" date="2020-08" db="EMBL/GenBank/DDBJ databases">
        <authorList>
            <person name="Seo M.-J."/>
        </authorList>
    </citation>
    <scope>NUCLEOTIDE SEQUENCE [LARGE SCALE GENOMIC DNA]</scope>
    <source>
        <strain evidence="1 2">MBLA0160</strain>
    </source>
</reference>
<dbReference type="AlphaFoldDB" id="A0A7J9SIU7"/>
<evidence type="ECO:0000313" key="1">
    <source>
        <dbReference type="EMBL" id="MBB6646293.1"/>
    </source>
</evidence>
<protein>
    <recommendedName>
        <fullName evidence="3">Small CPxCG-related zinc finger protein</fullName>
    </recommendedName>
</protein>
<keyword evidence="2" id="KW-1185">Reference proteome</keyword>
<proteinExistence type="predicted"/>
<gene>
    <name evidence="1" type="ORF">H5V44_08320</name>
</gene>
<evidence type="ECO:0008006" key="3">
    <source>
        <dbReference type="Google" id="ProtNLM"/>
    </source>
</evidence>
<dbReference type="EMBL" id="JACKXD010000002">
    <property type="protein sequence ID" value="MBB6646293.1"/>
    <property type="molecule type" value="Genomic_DNA"/>
</dbReference>
<accession>A0A7J9SIU7</accession>
<dbReference type="Proteomes" id="UP000546257">
    <property type="component" value="Unassembled WGS sequence"/>
</dbReference>
<organism evidence="1 2">
    <name type="scientific">Halobellus ruber</name>
    <dbReference type="NCBI Taxonomy" id="2761102"/>
    <lineage>
        <taxon>Archaea</taxon>
        <taxon>Methanobacteriati</taxon>
        <taxon>Methanobacteriota</taxon>
        <taxon>Stenosarchaea group</taxon>
        <taxon>Halobacteria</taxon>
        <taxon>Halobacteriales</taxon>
        <taxon>Haloferacaceae</taxon>
        <taxon>Halobellus</taxon>
    </lineage>
</organism>
<dbReference type="RefSeq" id="WP_185192641.1">
    <property type="nucleotide sequence ID" value="NZ_JACKXD010000002.1"/>
</dbReference>
<comment type="caution">
    <text evidence="1">The sequence shown here is derived from an EMBL/GenBank/DDBJ whole genome shotgun (WGS) entry which is preliminary data.</text>
</comment>
<name>A0A7J9SIU7_9EURY</name>
<dbReference type="InterPro" id="IPR049703">
    <property type="entry name" value="HVO_2901-like"/>
</dbReference>